<dbReference type="RefSeq" id="WP_213122899.1">
    <property type="nucleotide sequence ID" value="NZ_JAGYPG010000001.1"/>
</dbReference>
<comment type="similarity">
    <text evidence="8">Belongs to the peptidase M48 family.</text>
</comment>
<dbReference type="Pfam" id="PF16491">
    <property type="entry name" value="Peptidase_M48_N"/>
    <property type="match status" value="1"/>
</dbReference>
<organism evidence="12 13">
    <name type="scientific">Lederbergia citri</name>
    <dbReference type="NCBI Taxonomy" id="2833580"/>
    <lineage>
        <taxon>Bacteria</taxon>
        <taxon>Bacillati</taxon>
        <taxon>Bacillota</taxon>
        <taxon>Bacilli</taxon>
        <taxon>Bacillales</taxon>
        <taxon>Bacillaceae</taxon>
        <taxon>Lederbergia</taxon>
    </lineage>
</organism>
<evidence type="ECO:0000313" key="13">
    <source>
        <dbReference type="Proteomes" id="UP000681414"/>
    </source>
</evidence>
<proteinExistence type="inferred from homology"/>
<dbReference type="GO" id="GO:0071586">
    <property type="term" value="P:CAAX-box protein processing"/>
    <property type="evidence" value="ECO:0007669"/>
    <property type="project" value="InterPro"/>
</dbReference>
<dbReference type="EMBL" id="JAGYPG010000001">
    <property type="protein sequence ID" value="MBS4193600.1"/>
    <property type="molecule type" value="Genomic_DNA"/>
</dbReference>
<feature type="active site" evidence="6">
    <location>
        <position position="279"/>
    </location>
</feature>
<feature type="active site" description="Proton donor" evidence="6">
    <location>
        <position position="362"/>
    </location>
</feature>
<evidence type="ECO:0000256" key="2">
    <source>
        <dbReference type="ARBA" id="ARBA00022723"/>
    </source>
</evidence>
<dbReference type="Pfam" id="PF01435">
    <property type="entry name" value="Peptidase_M48"/>
    <property type="match status" value="1"/>
</dbReference>
<evidence type="ECO:0000313" key="12">
    <source>
        <dbReference type="EMBL" id="MBS4193600.1"/>
    </source>
</evidence>
<evidence type="ECO:0000256" key="4">
    <source>
        <dbReference type="ARBA" id="ARBA00022833"/>
    </source>
</evidence>
<dbReference type="InterPro" id="IPR032456">
    <property type="entry name" value="Peptidase_M48_N"/>
</dbReference>
<name>A0A942T9D9_9BACI</name>
<dbReference type="Proteomes" id="UP000681414">
    <property type="component" value="Unassembled WGS sequence"/>
</dbReference>
<feature type="transmembrane region" description="Helical" evidence="9">
    <location>
        <begin position="149"/>
        <end position="169"/>
    </location>
</feature>
<reference evidence="12 13" key="1">
    <citation type="submission" date="2021-05" db="EMBL/GenBank/DDBJ databases">
        <title>Novel Bacillus species.</title>
        <authorList>
            <person name="Liu G."/>
        </authorList>
    </citation>
    <scope>NUCLEOTIDE SEQUENCE [LARGE SCALE GENOMIC DNA]</scope>
    <source>
        <strain evidence="13">FJAT-49780</strain>
    </source>
</reference>
<evidence type="ECO:0000256" key="1">
    <source>
        <dbReference type="ARBA" id="ARBA00022670"/>
    </source>
</evidence>
<comment type="cofactor">
    <cofactor evidence="7 8">
        <name>Zn(2+)</name>
        <dbReference type="ChEBI" id="CHEBI:29105"/>
    </cofactor>
    <text evidence="7 8">Binds 1 zinc ion per subunit.</text>
</comment>
<comment type="caution">
    <text evidence="12">The sequence shown here is derived from an EMBL/GenBank/DDBJ whole genome shotgun (WGS) entry which is preliminary data.</text>
</comment>
<dbReference type="Gene3D" id="3.30.2010.10">
    <property type="entry name" value="Metalloproteases ('zincins'), catalytic domain"/>
    <property type="match status" value="1"/>
</dbReference>
<feature type="transmembrane region" description="Helical" evidence="9">
    <location>
        <begin position="105"/>
        <end position="129"/>
    </location>
</feature>
<dbReference type="AlphaFoldDB" id="A0A942T9D9"/>
<accession>A0A942T9D9</accession>
<feature type="transmembrane region" description="Helical" evidence="9">
    <location>
        <begin position="176"/>
        <end position="199"/>
    </location>
</feature>
<feature type="transmembrane region" description="Helical" evidence="9">
    <location>
        <begin position="326"/>
        <end position="346"/>
    </location>
</feature>
<keyword evidence="13" id="KW-1185">Reference proteome</keyword>
<sequence length="426" mass="49762">MIRKWAMRAIIAYLIFGVAIFLYLFYWADTSIPHALKGTSADPATFLNGRELQLSEEYSRIRNFMFFIATPYEWLFYYLILIFGLSAIFENSAKQISKFFLVRNAIYLFWLSLASFVVMFPLSYLSYTISKSYNISTQLFSGWMKDKFIDFWVQYATMFIIITVLYALMRKYKKRWWLAAWVVSIPFSIFMMFIQPVVIDPLYNDFYPLKDKQLEAKILAIAKEANIPANHVYEVDMSTKTNALNAYVTGVGSNSRIVLWDTTLDRLTDEEILFIMAHEMGHYVEKHIYFGIAGYLLLTFVGLWLTAKIMEKWISRRGKDWKVDKITNISSLPAFLLITSILLFLASPLTNWVSRYQETRADTYAIKMTHDKEAGIRTFQSLTKSGLSQVKPPVLVKIFRYGHPTMLERIKMIEDYPLQDAKSEDK</sequence>
<keyword evidence="5 8" id="KW-0482">Metalloprotease</keyword>
<keyword evidence="9" id="KW-1133">Transmembrane helix</keyword>
<feature type="transmembrane region" description="Helical" evidence="9">
    <location>
        <begin position="9"/>
        <end position="28"/>
    </location>
</feature>
<keyword evidence="1 8" id="KW-0645">Protease</keyword>
<evidence type="ECO:0000256" key="3">
    <source>
        <dbReference type="ARBA" id="ARBA00022801"/>
    </source>
</evidence>
<protein>
    <submittedName>
        <fullName evidence="12">M48 family metallopeptidase</fullName>
    </submittedName>
</protein>
<dbReference type="InterPro" id="IPR001915">
    <property type="entry name" value="Peptidase_M48"/>
</dbReference>
<keyword evidence="2 7" id="KW-0479">Metal-binding</keyword>
<evidence type="ECO:0000259" key="11">
    <source>
        <dbReference type="Pfam" id="PF16491"/>
    </source>
</evidence>
<feature type="domain" description="CAAX prenyl protease 1 N-terminal" evidence="11">
    <location>
        <begin position="47"/>
        <end position="204"/>
    </location>
</feature>
<keyword evidence="9" id="KW-0472">Membrane</keyword>
<feature type="binding site" evidence="7">
    <location>
        <position position="278"/>
    </location>
    <ligand>
        <name>Zn(2+)</name>
        <dbReference type="ChEBI" id="CHEBI:29105"/>
        <note>catalytic</note>
    </ligand>
</feature>
<dbReference type="FunFam" id="3.30.2010.10:FF:000010">
    <property type="entry name" value="M48 family peptidase"/>
    <property type="match status" value="1"/>
</dbReference>
<feature type="domain" description="Peptidase M48" evidence="10">
    <location>
        <begin position="208"/>
        <end position="414"/>
    </location>
</feature>
<dbReference type="GO" id="GO:0046872">
    <property type="term" value="F:metal ion binding"/>
    <property type="evidence" value="ECO:0007669"/>
    <property type="project" value="UniProtKB-KW"/>
</dbReference>
<dbReference type="InterPro" id="IPR027057">
    <property type="entry name" value="CAXX_Prtase_1"/>
</dbReference>
<keyword evidence="3 8" id="KW-0378">Hydrolase</keyword>
<evidence type="ECO:0000256" key="5">
    <source>
        <dbReference type="ARBA" id="ARBA00023049"/>
    </source>
</evidence>
<evidence type="ECO:0000259" key="10">
    <source>
        <dbReference type="Pfam" id="PF01435"/>
    </source>
</evidence>
<evidence type="ECO:0000256" key="8">
    <source>
        <dbReference type="RuleBase" id="RU003983"/>
    </source>
</evidence>
<evidence type="ECO:0000256" key="6">
    <source>
        <dbReference type="PIRSR" id="PIRSR627057-1"/>
    </source>
</evidence>
<dbReference type="GO" id="GO:0004222">
    <property type="term" value="F:metalloendopeptidase activity"/>
    <property type="evidence" value="ECO:0007669"/>
    <property type="project" value="InterPro"/>
</dbReference>
<gene>
    <name evidence="12" type="ORF">KHA97_00770</name>
</gene>
<feature type="binding site" evidence="7">
    <location>
        <position position="358"/>
    </location>
    <ligand>
        <name>Zn(2+)</name>
        <dbReference type="ChEBI" id="CHEBI:29105"/>
        <note>catalytic</note>
    </ligand>
</feature>
<evidence type="ECO:0000256" key="7">
    <source>
        <dbReference type="PIRSR" id="PIRSR627057-2"/>
    </source>
</evidence>
<dbReference type="CDD" id="cd07343">
    <property type="entry name" value="M48A_Zmpste24p_like"/>
    <property type="match status" value="1"/>
</dbReference>
<feature type="transmembrane region" description="Helical" evidence="9">
    <location>
        <begin position="74"/>
        <end position="93"/>
    </location>
</feature>
<evidence type="ECO:0000256" key="9">
    <source>
        <dbReference type="SAM" id="Phobius"/>
    </source>
</evidence>
<keyword evidence="9" id="KW-0812">Transmembrane</keyword>
<keyword evidence="4 7" id="KW-0862">Zinc</keyword>
<feature type="transmembrane region" description="Helical" evidence="9">
    <location>
        <begin position="288"/>
        <end position="305"/>
    </location>
</feature>
<dbReference type="PANTHER" id="PTHR10120">
    <property type="entry name" value="CAAX PRENYL PROTEASE 1"/>
    <property type="match status" value="1"/>
</dbReference>
<feature type="binding site" evidence="7">
    <location>
        <position position="282"/>
    </location>
    <ligand>
        <name>Zn(2+)</name>
        <dbReference type="ChEBI" id="CHEBI:29105"/>
        <note>catalytic</note>
    </ligand>
</feature>